<dbReference type="EMBL" id="NBXB01000029">
    <property type="protein sequence ID" value="RFA13943.1"/>
    <property type="molecule type" value="Genomic_DNA"/>
</dbReference>
<proteinExistence type="inferred from homology"/>
<evidence type="ECO:0000313" key="4">
    <source>
        <dbReference type="Proteomes" id="UP000256541"/>
    </source>
</evidence>
<feature type="region of interest" description="Disordered" evidence="2">
    <location>
        <begin position="78"/>
        <end position="98"/>
    </location>
</feature>
<accession>A0A3E0VX86</accession>
<evidence type="ECO:0000256" key="2">
    <source>
        <dbReference type="SAM" id="MobiDB-lite"/>
    </source>
</evidence>
<dbReference type="AlphaFoldDB" id="A0A3E0VX86"/>
<dbReference type="GO" id="GO:0003824">
    <property type="term" value="F:catalytic activity"/>
    <property type="evidence" value="ECO:0007669"/>
    <property type="project" value="UniProtKB-ARBA"/>
</dbReference>
<dbReference type="PANTHER" id="PTHR43802">
    <property type="entry name" value="ENOYL-COA HYDRATASE"/>
    <property type="match status" value="1"/>
</dbReference>
<organism evidence="3 4">
    <name type="scientific">Subtercola boreus</name>
    <dbReference type="NCBI Taxonomy" id="120213"/>
    <lineage>
        <taxon>Bacteria</taxon>
        <taxon>Bacillati</taxon>
        <taxon>Actinomycetota</taxon>
        <taxon>Actinomycetes</taxon>
        <taxon>Micrococcales</taxon>
        <taxon>Microbacteriaceae</taxon>
        <taxon>Subtercola</taxon>
    </lineage>
</organism>
<gene>
    <name evidence="3" type="ORF">B7R22_09915</name>
</gene>
<sequence length="279" mass="29465">MTTRIIVERRGHVLLMGLNRPEKRNAADFAMLQELAAAYGELERDAELRVGLVYAVGEHFTAGLDLADIGPRIGGGTESDASAGAGLGPDASPGTGLDFVPEGGIHPWQVNGQQLSKPVVVAVQGSCFTLGIELMLAADITVAAESTRFGQLEVTRGILPFGGATLRFPRAAGWGNAMRWMLTGDLFDAREAHRIGLVQEVTVDGEQFDRALAIAERVAAQAPLAVQATLRNARTAVRLGDAAAEEGLQPALVALAGSEDSRIGMEAFLQRKPAVFVGR</sequence>
<dbReference type="CDD" id="cd06558">
    <property type="entry name" value="crotonase-like"/>
    <property type="match status" value="1"/>
</dbReference>
<comment type="similarity">
    <text evidence="1">Belongs to the enoyl-CoA hydratase/isomerase family.</text>
</comment>
<protein>
    <submittedName>
        <fullName evidence="3">Enoyl-CoA hydratase</fullName>
    </submittedName>
</protein>
<evidence type="ECO:0000256" key="1">
    <source>
        <dbReference type="ARBA" id="ARBA00005254"/>
    </source>
</evidence>
<dbReference type="Proteomes" id="UP000256541">
    <property type="component" value="Unassembled WGS sequence"/>
</dbReference>
<dbReference type="Gene3D" id="1.10.12.10">
    <property type="entry name" value="Lyase 2-enoyl-coa Hydratase, Chain A, domain 2"/>
    <property type="match status" value="1"/>
</dbReference>
<dbReference type="RefSeq" id="WP_116411604.1">
    <property type="nucleotide sequence ID" value="NZ_NBXB01000029.1"/>
</dbReference>
<dbReference type="NCBIfam" id="NF005126">
    <property type="entry name" value="PRK06563.1"/>
    <property type="match status" value="1"/>
</dbReference>
<dbReference type="PANTHER" id="PTHR43802:SF1">
    <property type="entry name" value="IP11341P-RELATED"/>
    <property type="match status" value="1"/>
</dbReference>
<dbReference type="InterPro" id="IPR001753">
    <property type="entry name" value="Enoyl-CoA_hydra/iso"/>
</dbReference>
<dbReference type="InterPro" id="IPR029045">
    <property type="entry name" value="ClpP/crotonase-like_dom_sf"/>
</dbReference>
<dbReference type="SUPFAM" id="SSF52096">
    <property type="entry name" value="ClpP/crotonase"/>
    <property type="match status" value="1"/>
</dbReference>
<dbReference type="Pfam" id="PF00378">
    <property type="entry name" value="ECH_1"/>
    <property type="match status" value="2"/>
</dbReference>
<reference evidence="3 4" key="1">
    <citation type="submission" date="2017-04" db="EMBL/GenBank/DDBJ databases">
        <title>Comparative genome analysis of Subtercola boreus.</title>
        <authorList>
            <person name="Cho Y.-J."/>
            <person name="Cho A."/>
            <person name="Kim O.-S."/>
            <person name="Lee J.-I."/>
        </authorList>
    </citation>
    <scope>NUCLEOTIDE SEQUENCE [LARGE SCALE GENOMIC DNA]</scope>
    <source>
        <strain evidence="3 4">P27479</strain>
    </source>
</reference>
<dbReference type="InterPro" id="IPR014748">
    <property type="entry name" value="Enoyl-CoA_hydra_C"/>
</dbReference>
<evidence type="ECO:0000313" key="3">
    <source>
        <dbReference type="EMBL" id="RFA13943.1"/>
    </source>
</evidence>
<comment type="caution">
    <text evidence="3">The sequence shown here is derived from an EMBL/GenBank/DDBJ whole genome shotgun (WGS) entry which is preliminary data.</text>
</comment>
<dbReference type="Gene3D" id="3.90.226.10">
    <property type="entry name" value="2-enoyl-CoA Hydratase, Chain A, domain 1"/>
    <property type="match status" value="1"/>
</dbReference>
<dbReference type="OrthoDB" id="9777711at2"/>
<name>A0A3E0VX86_9MICO</name>